<comment type="caution">
    <text evidence="1">The sequence shown here is derived from an EMBL/GenBank/DDBJ whole genome shotgun (WGS) entry which is preliminary data.</text>
</comment>
<evidence type="ECO:0008006" key="3">
    <source>
        <dbReference type="Google" id="ProtNLM"/>
    </source>
</evidence>
<organism evidence="1 2">
    <name type="scientific">Mariniradius sediminis</name>
    <dbReference type="NCBI Taxonomy" id="2909237"/>
    <lineage>
        <taxon>Bacteria</taxon>
        <taxon>Pseudomonadati</taxon>
        <taxon>Bacteroidota</taxon>
        <taxon>Cytophagia</taxon>
        <taxon>Cytophagales</taxon>
        <taxon>Cyclobacteriaceae</taxon>
        <taxon>Mariniradius</taxon>
    </lineage>
</organism>
<keyword evidence="2" id="KW-1185">Reference proteome</keyword>
<evidence type="ECO:0000313" key="2">
    <source>
        <dbReference type="Proteomes" id="UP001201449"/>
    </source>
</evidence>
<dbReference type="Proteomes" id="UP001201449">
    <property type="component" value="Unassembled WGS sequence"/>
</dbReference>
<evidence type="ECO:0000313" key="1">
    <source>
        <dbReference type="EMBL" id="MCF1752677.1"/>
    </source>
</evidence>
<accession>A0ABS9BY48</accession>
<proteinExistence type="predicted"/>
<gene>
    <name evidence="1" type="ORF">L0U89_16585</name>
</gene>
<dbReference type="PROSITE" id="PS51257">
    <property type="entry name" value="PROKAR_LIPOPROTEIN"/>
    <property type="match status" value="1"/>
</dbReference>
<reference evidence="1 2" key="1">
    <citation type="submission" date="2022-01" db="EMBL/GenBank/DDBJ databases">
        <title>Mariniradius saccharolyticus sp. nov., isolated from sediment of a river.</title>
        <authorList>
            <person name="Liu H."/>
        </authorList>
    </citation>
    <scope>NUCLEOTIDE SEQUENCE [LARGE SCALE GENOMIC DNA]</scope>
    <source>
        <strain evidence="1 2">RY-2</strain>
    </source>
</reference>
<sequence>MRPRLFSIVLLIFIVGIQACSSKIELKNVDLDNWKKDRNGCLGLRAQEVDDFKAVKDDILGKDNQALIKTFGRPDRVELANRSQSFYIYYFEPSTDCEGVAKNAEPLMAIIRLNALSRVSEVTVSTLDPGRPENEP</sequence>
<dbReference type="EMBL" id="JAKEVZ010000014">
    <property type="protein sequence ID" value="MCF1752677.1"/>
    <property type="molecule type" value="Genomic_DNA"/>
</dbReference>
<protein>
    <recommendedName>
        <fullName evidence="3">Lipoprotein</fullName>
    </recommendedName>
</protein>
<name>A0ABS9BY48_9BACT</name>
<dbReference type="RefSeq" id="WP_008628878.1">
    <property type="nucleotide sequence ID" value="NZ_JAKEVZ010000014.1"/>
</dbReference>